<dbReference type="Gene3D" id="4.10.400.10">
    <property type="entry name" value="Low-density Lipoprotein Receptor"/>
    <property type="match status" value="2"/>
</dbReference>
<evidence type="ECO:0000259" key="19">
    <source>
        <dbReference type="PROSITE" id="PS50287"/>
    </source>
</evidence>
<evidence type="ECO:0000259" key="18">
    <source>
        <dbReference type="PROSITE" id="PS50240"/>
    </source>
</evidence>
<dbReference type="InterPro" id="IPR033116">
    <property type="entry name" value="TRYPSIN_SER"/>
</dbReference>
<evidence type="ECO:0000256" key="5">
    <source>
        <dbReference type="ARBA" id="ARBA00022737"/>
    </source>
</evidence>
<dbReference type="Pfam" id="PF21287">
    <property type="entry name" value="Kazal_CFAI"/>
    <property type="match status" value="1"/>
</dbReference>
<evidence type="ECO:0000256" key="17">
    <source>
        <dbReference type="SAM" id="SignalP"/>
    </source>
</evidence>
<dbReference type="Gene3D" id="3.10.250.10">
    <property type="entry name" value="SRCR-like domain"/>
    <property type="match status" value="1"/>
</dbReference>
<dbReference type="SUPFAM" id="SSF100895">
    <property type="entry name" value="Kazal-type serine protease inhibitors"/>
    <property type="match status" value="1"/>
</dbReference>
<feature type="chain" id="PRO_5014185729" description="trypsin" evidence="17">
    <location>
        <begin position="21"/>
        <end position="667"/>
    </location>
</feature>
<dbReference type="InterPro" id="IPR050127">
    <property type="entry name" value="Serine_Proteases_S1"/>
</dbReference>
<keyword evidence="2" id="KW-0964">Secreted</keyword>
<evidence type="ECO:0000256" key="6">
    <source>
        <dbReference type="ARBA" id="ARBA00022801"/>
    </source>
</evidence>
<keyword evidence="9 14" id="KW-1015">Disulfide bond</keyword>
<dbReference type="GO" id="GO:0006508">
    <property type="term" value="P:proteolysis"/>
    <property type="evidence" value="ECO:0007669"/>
    <property type="project" value="UniProtKB-KW"/>
</dbReference>
<dbReference type="SMART" id="SM00192">
    <property type="entry name" value="LDLa"/>
    <property type="match status" value="2"/>
</dbReference>
<evidence type="ECO:0000256" key="11">
    <source>
        <dbReference type="ARBA" id="ARBA00036320"/>
    </source>
</evidence>
<feature type="domain" description="Peptidase S1" evidence="18">
    <location>
        <begin position="425"/>
        <end position="658"/>
    </location>
</feature>
<dbReference type="PROSITE" id="PS50240">
    <property type="entry name" value="TRYPSIN_DOM"/>
    <property type="match status" value="1"/>
</dbReference>
<dbReference type="InterPro" id="IPR001190">
    <property type="entry name" value="SRCR"/>
</dbReference>
<dbReference type="InterPro" id="IPR001254">
    <property type="entry name" value="Trypsin_dom"/>
</dbReference>
<dbReference type="GO" id="GO:0002376">
    <property type="term" value="P:immune system process"/>
    <property type="evidence" value="ECO:0007669"/>
    <property type="project" value="UniProtKB-KW"/>
</dbReference>
<dbReference type="FunFam" id="2.40.10.10:FF:000120">
    <property type="entry name" value="Putative serine protease"/>
    <property type="match status" value="1"/>
</dbReference>
<evidence type="ECO:0000256" key="7">
    <source>
        <dbReference type="ARBA" id="ARBA00022825"/>
    </source>
</evidence>
<keyword evidence="5" id="KW-0677">Repeat</keyword>
<feature type="disulfide bond" evidence="13">
    <location>
        <begin position="300"/>
        <end position="318"/>
    </location>
</feature>
<dbReference type="Pfam" id="PF21286">
    <property type="entry name" value="CFAI_FIMAC_N"/>
    <property type="match status" value="1"/>
</dbReference>
<dbReference type="CDD" id="cd00112">
    <property type="entry name" value="LDLa"/>
    <property type="match status" value="2"/>
</dbReference>
<sequence length="667" mass="74668">MMRITLVLLLSVLLPQLGRTQEDTLTTAHHWVDRVGNNNCVCVCDQEKLPDLNQTQKETTKDGRGFQHTQHSQKPSKPNLNEAPPTARPKTPPSSLFSQECRSGNYTRASCAKVFCPPWQRCINGQCVCKLPYQCPRTGDGACGLDGKSHPTLCHSQTHACRYKKPVFSHYTQLASCAENLFTVQLEEVKGQQVVQVTTDQKKLLICASDSWNMAAANVICRQTKNDVRGALALGTSMFKDVRDADTLRECMRVRCTGAELSLSECVLYKPQKITDNTSVATVTCYTEQQGKEECAEFQCVNQKCVSWAQICDGVDDCGDNSDEMCCTGCQNDAFHCTSGVCLPRYTVLDQIRDCLGGEDELKPATDIRKIHLNSESPEKEVWSNPIKDIQMARSHIETLQCGIPNMDYLNKDEEELRPTRTKRVVGGNEARPTQIQWQVAVQEGDRIHCGGVYLGGCWVLTAAHCVRKKPQAFRIKFSLWKKLSIQKTTDSIPVKNIHMHHEYNPRTYENDIALIQLKELANEKECLRPNPAVRPICIPWSTLQFPPNYTCTISGWGRNKEGGSANALMWANVSLIPNCRSYYKERFREGMMCAGDLEGKVDSCQGDSGGPLVCEDATGVSYVWGIVSWGEKCGEAGFPGVYTKVAHYFEWIRQITGWPAVTKYNQ</sequence>
<protein>
    <recommendedName>
        <fullName evidence="12">trypsin</fullName>
        <ecNumber evidence="12">3.4.21.4</ecNumber>
    </recommendedName>
</protein>
<dbReference type="SUPFAM" id="SSF56487">
    <property type="entry name" value="SRCR-like"/>
    <property type="match status" value="1"/>
</dbReference>
<proteinExistence type="evidence at transcript level"/>
<dbReference type="InterPro" id="IPR036058">
    <property type="entry name" value="Kazal_dom_sf"/>
</dbReference>
<evidence type="ECO:0000256" key="9">
    <source>
        <dbReference type="ARBA" id="ARBA00023157"/>
    </source>
</evidence>
<keyword evidence="7 15" id="KW-0720">Serine protease</keyword>
<evidence type="ECO:0000256" key="13">
    <source>
        <dbReference type="PROSITE-ProRule" id="PRU00124"/>
    </source>
</evidence>
<dbReference type="InterPro" id="IPR003884">
    <property type="entry name" value="FacI_MAC"/>
</dbReference>
<evidence type="ECO:0000256" key="14">
    <source>
        <dbReference type="PROSITE-ProRule" id="PRU00196"/>
    </source>
</evidence>
<dbReference type="PROSITE" id="PS00134">
    <property type="entry name" value="TRYPSIN_HIS"/>
    <property type="match status" value="1"/>
</dbReference>
<feature type="compositionally biased region" description="Polar residues" evidence="16">
    <location>
        <begin position="67"/>
        <end position="79"/>
    </location>
</feature>
<reference evidence="20" key="1">
    <citation type="submission" date="2016-09" db="EMBL/GenBank/DDBJ databases">
        <title>Molecular characterization of complement factor I and expression with A. hydrophila-injected in Pelteobagrus vachelli.</title>
        <authorList>
            <person name="Qin C."/>
            <person name="Shao T."/>
        </authorList>
    </citation>
    <scope>NUCLEOTIDE SEQUENCE</scope>
</reference>
<dbReference type="InterPro" id="IPR048719">
    <property type="entry name" value="CFAI_KAZAL"/>
</dbReference>
<dbReference type="PANTHER" id="PTHR24264:SF83">
    <property type="entry name" value="COMPLEMENT FACTOR I"/>
    <property type="match status" value="1"/>
</dbReference>
<organism evidence="20">
    <name type="scientific">Tachysurus vachellii</name>
    <name type="common">Darkbarbel catfish</name>
    <name type="synonym">Pelteobagrus vachellii</name>
    <dbReference type="NCBI Taxonomy" id="175792"/>
    <lineage>
        <taxon>Eukaryota</taxon>
        <taxon>Metazoa</taxon>
        <taxon>Chordata</taxon>
        <taxon>Craniata</taxon>
        <taxon>Vertebrata</taxon>
        <taxon>Euteleostomi</taxon>
        <taxon>Actinopterygii</taxon>
        <taxon>Neopterygii</taxon>
        <taxon>Teleostei</taxon>
        <taxon>Ostariophysi</taxon>
        <taxon>Siluriformes</taxon>
        <taxon>Bagridae</taxon>
        <taxon>Tachysurus</taxon>
    </lineage>
</organism>
<dbReference type="PROSITE" id="PS50068">
    <property type="entry name" value="LDLRA_2"/>
    <property type="match status" value="1"/>
</dbReference>
<keyword evidence="3 15" id="KW-0645">Protease</keyword>
<evidence type="ECO:0000313" key="20">
    <source>
        <dbReference type="EMBL" id="ATC38299.1"/>
    </source>
</evidence>
<dbReference type="EMBL" id="KX827608">
    <property type="protein sequence ID" value="ATC38299.1"/>
    <property type="molecule type" value="mRNA"/>
</dbReference>
<feature type="disulfide bond" evidence="13">
    <location>
        <begin position="312"/>
        <end position="327"/>
    </location>
</feature>
<dbReference type="Pfam" id="PF00089">
    <property type="entry name" value="Trypsin"/>
    <property type="match status" value="1"/>
</dbReference>
<feature type="region of interest" description="Disordered" evidence="16">
    <location>
        <begin position="57"/>
        <end position="97"/>
    </location>
</feature>
<dbReference type="GO" id="GO:0004252">
    <property type="term" value="F:serine-type endopeptidase activity"/>
    <property type="evidence" value="ECO:0007669"/>
    <property type="project" value="UniProtKB-EC"/>
</dbReference>
<dbReference type="InterPro" id="IPR002172">
    <property type="entry name" value="LDrepeatLR_classA_rpt"/>
</dbReference>
<keyword evidence="4 17" id="KW-0732">Signal</keyword>
<dbReference type="SMART" id="SM00057">
    <property type="entry name" value="FIMAC"/>
    <property type="match status" value="1"/>
</dbReference>
<evidence type="ECO:0000256" key="15">
    <source>
        <dbReference type="RuleBase" id="RU363034"/>
    </source>
</evidence>
<feature type="disulfide bond" evidence="14">
    <location>
        <begin position="256"/>
        <end position="266"/>
    </location>
</feature>
<dbReference type="SUPFAM" id="SSF50494">
    <property type="entry name" value="Trypsin-like serine proteases"/>
    <property type="match status" value="1"/>
</dbReference>
<evidence type="ECO:0000256" key="16">
    <source>
        <dbReference type="SAM" id="MobiDB-lite"/>
    </source>
</evidence>
<dbReference type="PROSITE" id="PS00135">
    <property type="entry name" value="TRYPSIN_SER"/>
    <property type="match status" value="1"/>
</dbReference>
<dbReference type="Gene3D" id="3.30.60.30">
    <property type="match status" value="1"/>
</dbReference>
<dbReference type="SUPFAM" id="SSF57424">
    <property type="entry name" value="LDL receptor-like module"/>
    <property type="match status" value="2"/>
</dbReference>
<evidence type="ECO:0000256" key="2">
    <source>
        <dbReference type="ARBA" id="ARBA00022525"/>
    </source>
</evidence>
<dbReference type="PROSITE" id="PS01209">
    <property type="entry name" value="LDLRA_1"/>
    <property type="match status" value="1"/>
</dbReference>
<dbReference type="Gene3D" id="2.40.10.10">
    <property type="entry name" value="Trypsin-like serine proteases"/>
    <property type="match status" value="1"/>
</dbReference>
<comment type="caution">
    <text evidence="14">Lacks conserved residue(s) required for the propagation of feature annotation.</text>
</comment>
<dbReference type="Pfam" id="PF00057">
    <property type="entry name" value="Ldl_recept_a"/>
    <property type="match status" value="1"/>
</dbReference>
<comment type="subcellular location">
    <subcellularLocation>
        <location evidence="1">Secreted</location>
        <location evidence="1">Extracellular space</location>
    </subcellularLocation>
</comment>
<dbReference type="InterPro" id="IPR001314">
    <property type="entry name" value="Peptidase_S1A"/>
</dbReference>
<dbReference type="InterPro" id="IPR023415">
    <property type="entry name" value="LDLR_class-A_CS"/>
</dbReference>
<dbReference type="InterPro" id="IPR036772">
    <property type="entry name" value="SRCR-like_dom_sf"/>
</dbReference>
<dbReference type="AlphaFoldDB" id="A0A2H4LI99"/>
<dbReference type="GO" id="GO:0005615">
    <property type="term" value="C:extracellular space"/>
    <property type="evidence" value="ECO:0007669"/>
    <property type="project" value="TreeGrafter"/>
</dbReference>
<dbReference type="InterPro" id="IPR018114">
    <property type="entry name" value="TRYPSIN_HIS"/>
</dbReference>
<evidence type="ECO:0000256" key="10">
    <source>
        <dbReference type="ARBA" id="ARBA00023180"/>
    </source>
</evidence>
<dbReference type="CDD" id="cd00190">
    <property type="entry name" value="Tryp_SPc"/>
    <property type="match status" value="1"/>
</dbReference>
<dbReference type="InterPro" id="IPR048722">
    <property type="entry name" value="CFAI_FIMAC_N"/>
</dbReference>
<dbReference type="InterPro" id="IPR043504">
    <property type="entry name" value="Peptidase_S1_PA_chymotrypsin"/>
</dbReference>
<name>A0A2H4LI99_TACVA</name>
<feature type="signal peptide" evidence="17">
    <location>
        <begin position="1"/>
        <end position="20"/>
    </location>
</feature>
<dbReference type="PRINTS" id="PR00722">
    <property type="entry name" value="CHYMOTRYPSIN"/>
</dbReference>
<dbReference type="InterPro" id="IPR009003">
    <property type="entry name" value="Peptidase_S1_PA"/>
</dbReference>
<dbReference type="EC" id="3.4.21.4" evidence="12"/>
<dbReference type="PANTHER" id="PTHR24264">
    <property type="entry name" value="TRYPSIN-RELATED"/>
    <property type="match status" value="1"/>
</dbReference>
<keyword evidence="6 15" id="KW-0378">Hydrolase</keyword>
<evidence type="ECO:0000256" key="8">
    <source>
        <dbReference type="ARBA" id="ARBA00022859"/>
    </source>
</evidence>
<accession>A0A2H4LI99</accession>
<dbReference type="PROSITE" id="PS50287">
    <property type="entry name" value="SRCR_2"/>
    <property type="match status" value="1"/>
</dbReference>
<dbReference type="SMART" id="SM00202">
    <property type="entry name" value="SR"/>
    <property type="match status" value="1"/>
</dbReference>
<dbReference type="GO" id="GO:0016020">
    <property type="term" value="C:membrane"/>
    <property type="evidence" value="ECO:0007669"/>
    <property type="project" value="InterPro"/>
</dbReference>
<evidence type="ECO:0000256" key="1">
    <source>
        <dbReference type="ARBA" id="ARBA00004239"/>
    </source>
</evidence>
<keyword evidence="8" id="KW-0391">Immunity</keyword>
<evidence type="ECO:0000256" key="4">
    <source>
        <dbReference type="ARBA" id="ARBA00022729"/>
    </source>
</evidence>
<evidence type="ECO:0000256" key="12">
    <source>
        <dbReference type="ARBA" id="ARBA00038868"/>
    </source>
</evidence>
<keyword evidence="10" id="KW-0325">Glycoprotein</keyword>
<dbReference type="SMART" id="SM00020">
    <property type="entry name" value="Tryp_SPc"/>
    <property type="match status" value="1"/>
</dbReference>
<feature type="domain" description="SRCR" evidence="19">
    <location>
        <begin position="184"/>
        <end position="286"/>
    </location>
</feature>
<evidence type="ECO:0000256" key="3">
    <source>
        <dbReference type="ARBA" id="ARBA00022670"/>
    </source>
</evidence>
<dbReference type="InterPro" id="IPR036055">
    <property type="entry name" value="LDL_receptor-like_sf"/>
</dbReference>
<comment type="catalytic activity">
    <reaction evidence="11">
        <text>Preferential cleavage: Arg-|-Xaa, Lys-|-Xaa.</text>
        <dbReference type="EC" id="3.4.21.4"/>
    </reaction>
</comment>